<dbReference type="Gene3D" id="3.90.226.10">
    <property type="entry name" value="2-enoyl-CoA Hydratase, Chain A, domain 1"/>
    <property type="match status" value="1"/>
</dbReference>
<dbReference type="Proteomes" id="UP000298133">
    <property type="component" value="Unassembled WGS sequence"/>
</dbReference>
<evidence type="ECO:0000313" key="8">
    <source>
        <dbReference type="EMBL" id="TFH69023.1"/>
    </source>
</evidence>
<feature type="domain" description="PDZ" evidence="7">
    <location>
        <begin position="298"/>
        <end position="368"/>
    </location>
</feature>
<dbReference type="OrthoDB" id="9812068at2"/>
<dbReference type="EMBL" id="SPIA01000001">
    <property type="protein sequence ID" value="TFH69023.1"/>
    <property type="molecule type" value="Genomic_DNA"/>
</dbReference>
<evidence type="ECO:0000256" key="2">
    <source>
        <dbReference type="ARBA" id="ARBA00022670"/>
    </source>
</evidence>
<name>A0A4Y8UP12_9GAMM</name>
<dbReference type="CDD" id="cd07560">
    <property type="entry name" value="Peptidase_S41_CPP"/>
    <property type="match status" value="1"/>
</dbReference>
<comment type="caution">
    <text evidence="8">The sequence shown here is derived from an EMBL/GenBank/DDBJ whole genome shotgun (WGS) entry which is preliminary data.</text>
</comment>
<gene>
    <name evidence="8" type="ORF">E3W66_03545</name>
</gene>
<dbReference type="InterPro" id="IPR040573">
    <property type="entry name" value="TSP_N"/>
</dbReference>
<dbReference type="Pfam" id="PF00595">
    <property type="entry name" value="PDZ"/>
    <property type="match status" value="1"/>
</dbReference>
<dbReference type="Gene3D" id="2.30.42.10">
    <property type="match status" value="1"/>
</dbReference>
<evidence type="ECO:0000256" key="5">
    <source>
        <dbReference type="RuleBase" id="RU004404"/>
    </source>
</evidence>
<reference evidence="8 9" key="1">
    <citation type="submission" date="2019-03" db="EMBL/GenBank/DDBJ databases">
        <title>Draft genome of Gammaproteobacteria bacterium LSUCC0057, a member of the SAR92 clade.</title>
        <authorList>
            <person name="Lanclos V.C."/>
            <person name="Doiron C."/>
            <person name="Henson M.W."/>
            <person name="Thrash J.C."/>
        </authorList>
    </citation>
    <scope>NUCLEOTIDE SEQUENCE [LARGE SCALE GENOMIC DNA]</scope>
    <source>
        <strain evidence="8 9">LSUCC0057</strain>
    </source>
</reference>
<dbReference type="SMART" id="SM00228">
    <property type="entry name" value="PDZ"/>
    <property type="match status" value="1"/>
</dbReference>
<sequence length="781" mass="86823">MKCHSRLGAMVAMRCCSDRCTLLCYHRTALRRRQRAAKPYPTKGSGMDFFASVWLRQQLWALLAVAAVAAAHADIAGGEQPAESLSVTAASLSLDPSQPPLLGELLEQLGRHHYVKLTLDDDFSSALLARYFDRLDGAKLYFYAADVAAAQQRFQSSLDDAVRQRDLAPALELYNLWRQRAMARVEKAITLLEQGLALPQQPTASVVIDAEQRQWFASTAAADDYWQLRLAEQKVRLMLADKSAEEADELLAKRYKNQLTRLQQLNSVDFFSTFSNALTSLYDPHTDYMSPRSEENFKINMSLSLEGIGAVLQSEDEFTKVVRVIPGGPADMQGILQSEDRIVGVGQQGEAVVDVIGWRLDDVVDLIRGPKDSQVTLHILPALGEFADQQREITITRDKVKLEDQAASGSLVELPASSERGPLRIGVIELPAFYFDFEAYRQRDPEYKSSTRDVFNLLRELSDEDVDGLILDLRGNGGGSLHEATTMTDLFVEQGPVVQIRQADQQVDRRQRARSGQVYFGPLVVLVDRLSASASEILAGALQDYRRALIVGSQTYGKGTVQDITGLSSGQVKLTISKYYRISGDSTQNRGVVPDVTLPSLWDSSKIGERERDNALPWDTIHPVPHKLYPGFDDKVELLRQRHAIRQETRSELVRLNERLALEQQWGEDKTVLVQLEARRAQKQAREQALLAIENRHRERTGQPPFADVASWRAAEKDADSALTISAQQDDLLDTPAPVSEADGDTPSDQPPALPLVSAEDDPLLVETANILADLITLSAR</sequence>
<dbReference type="InterPro" id="IPR001478">
    <property type="entry name" value="PDZ"/>
</dbReference>
<keyword evidence="4 5" id="KW-0720">Serine protease</keyword>
<dbReference type="PANTHER" id="PTHR32060:SF22">
    <property type="entry name" value="CARBOXYL-TERMINAL-PROCESSING PEPTIDASE 3, CHLOROPLASTIC"/>
    <property type="match status" value="1"/>
</dbReference>
<dbReference type="GO" id="GO:0007165">
    <property type="term" value="P:signal transduction"/>
    <property type="evidence" value="ECO:0007669"/>
    <property type="project" value="TreeGrafter"/>
</dbReference>
<dbReference type="InterPro" id="IPR005151">
    <property type="entry name" value="Tail-specific_protease"/>
</dbReference>
<accession>A0A4Y8UP12</accession>
<dbReference type="AlphaFoldDB" id="A0A4Y8UP12"/>
<dbReference type="SUPFAM" id="SSF50156">
    <property type="entry name" value="PDZ domain-like"/>
    <property type="match status" value="1"/>
</dbReference>
<dbReference type="InterPro" id="IPR004447">
    <property type="entry name" value="Peptidase_S41A"/>
</dbReference>
<dbReference type="InterPro" id="IPR020992">
    <property type="entry name" value="Tail_Prtase_C"/>
</dbReference>
<dbReference type="Pfam" id="PF17804">
    <property type="entry name" value="TSP_NTD"/>
    <property type="match status" value="1"/>
</dbReference>
<evidence type="ECO:0000256" key="1">
    <source>
        <dbReference type="ARBA" id="ARBA00009179"/>
    </source>
</evidence>
<dbReference type="Pfam" id="PF11818">
    <property type="entry name" value="DUF3340"/>
    <property type="match status" value="1"/>
</dbReference>
<dbReference type="PROSITE" id="PS50106">
    <property type="entry name" value="PDZ"/>
    <property type="match status" value="1"/>
</dbReference>
<feature type="region of interest" description="Disordered" evidence="6">
    <location>
        <begin position="728"/>
        <end position="760"/>
    </location>
</feature>
<dbReference type="FunFam" id="3.90.226.10:FF:000090">
    <property type="entry name" value="Tail-specific protease"/>
    <property type="match status" value="1"/>
</dbReference>
<keyword evidence="3 5" id="KW-0378">Hydrolase</keyword>
<evidence type="ECO:0000256" key="6">
    <source>
        <dbReference type="SAM" id="MobiDB-lite"/>
    </source>
</evidence>
<dbReference type="Gene3D" id="3.30.750.44">
    <property type="match status" value="1"/>
</dbReference>
<dbReference type="InterPro" id="IPR029045">
    <property type="entry name" value="ClpP/crotonase-like_dom_sf"/>
</dbReference>
<evidence type="ECO:0000256" key="3">
    <source>
        <dbReference type="ARBA" id="ARBA00022801"/>
    </source>
</evidence>
<proteinExistence type="inferred from homology"/>
<dbReference type="SMART" id="SM00245">
    <property type="entry name" value="TSPc"/>
    <property type="match status" value="1"/>
</dbReference>
<comment type="similarity">
    <text evidence="1 5">Belongs to the peptidase S41A family.</text>
</comment>
<dbReference type="CDD" id="cd06782">
    <property type="entry name" value="cpPDZ_CPP-like"/>
    <property type="match status" value="1"/>
</dbReference>
<dbReference type="Pfam" id="PF03572">
    <property type="entry name" value="Peptidase_S41"/>
    <property type="match status" value="1"/>
</dbReference>
<protein>
    <submittedName>
        <fullName evidence="8">Tail-specific protease</fullName>
    </submittedName>
</protein>
<organism evidence="8 9">
    <name type="scientific">Gammaproteobacteria bacterium LSUCC0057</name>
    <dbReference type="NCBI Taxonomy" id="2559237"/>
    <lineage>
        <taxon>Bacteria</taxon>
        <taxon>Pseudomonadati</taxon>
        <taxon>Pseudomonadota</taxon>
        <taxon>Gammaproteobacteria</taxon>
        <taxon>Cellvibrionales</taxon>
        <taxon>Porticoccaceae</taxon>
        <taxon>SAR92 clade</taxon>
    </lineage>
</organism>
<dbReference type="GO" id="GO:0006508">
    <property type="term" value="P:proteolysis"/>
    <property type="evidence" value="ECO:0007669"/>
    <property type="project" value="UniProtKB-KW"/>
</dbReference>
<dbReference type="GO" id="GO:0004175">
    <property type="term" value="F:endopeptidase activity"/>
    <property type="evidence" value="ECO:0007669"/>
    <property type="project" value="TreeGrafter"/>
</dbReference>
<dbReference type="SUPFAM" id="SSF52096">
    <property type="entry name" value="ClpP/crotonase"/>
    <property type="match status" value="1"/>
</dbReference>
<dbReference type="InterPro" id="IPR036034">
    <property type="entry name" value="PDZ_sf"/>
</dbReference>
<dbReference type="GO" id="GO:0008236">
    <property type="term" value="F:serine-type peptidase activity"/>
    <property type="evidence" value="ECO:0007669"/>
    <property type="project" value="UniProtKB-KW"/>
</dbReference>
<keyword evidence="2 5" id="KW-0645">Protease</keyword>
<evidence type="ECO:0000256" key="4">
    <source>
        <dbReference type="ARBA" id="ARBA00022825"/>
    </source>
</evidence>
<evidence type="ECO:0000259" key="7">
    <source>
        <dbReference type="PROSITE" id="PS50106"/>
    </source>
</evidence>
<dbReference type="GO" id="GO:0030288">
    <property type="term" value="C:outer membrane-bounded periplasmic space"/>
    <property type="evidence" value="ECO:0007669"/>
    <property type="project" value="TreeGrafter"/>
</dbReference>
<keyword evidence="9" id="KW-1185">Reference proteome</keyword>
<evidence type="ECO:0000313" key="9">
    <source>
        <dbReference type="Proteomes" id="UP000298133"/>
    </source>
</evidence>
<dbReference type="NCBIfam" id="TIGR00225">
    <property type="entry name" value="prc"/>
    <property type="match status" value="1"/>
</dbReference>
<dbReference type="PANTHER" id="PTHR32060">
    <property type="entry name" value="TAIL-SPECIFIC PROTEASE"/>
    <property type="match status" value="1"/>
</dbReference>